<organism evidence="2 3">
    <name type="scientific">Halomarina rubra</name>
    <dbReference type="NCBI Taxonomy" id="2071873"/>
    <lineage>
        <taxon>Archaea</taxon>
        <taxon>Methanobacteriati</taxon>
        <taxon>Methanobacteriota</taxon>
        <taxon>Stenosarchaea group</taxon>
        <taxon>Halobacteria</taxon>
        <taxon>Halobacteriales</taxon>
        <taxon>Natronomonadaceae</taxon>
        <taxon>Halomarina</taxon>
    </lineage>
</organism>
<comment type="caution">
    <text evidence="2">The sequence shown here is derived from an EMBL/GenBank/DDBJ whole genome shotgun (WGS) entry which is preliminary data.</text>
</comment>
<dbReference type="RefSeq" id="WP_250871826.1">
    <property type="nucleotide sequence ID" value="NZ_JALXFV010000001.1"/>
</dbReference>
<proteinExistence type="predicted"/>
<dbReference type="EMBL" id="JBHUDC010000001">
    <property type="protein sequence ID" value="MFD1511844.1"/>
    <property type="molecule type" value="Genomic_DNA"/>
</dbReference>
<keyword evidence="3" id="KW-1185">Reference proteome</keyword>
<dbReference type="Pfam" id="PF24362">
    <property type="entry name" value="DUF7518"/>
    <property type="match status" value="1"/>
</dbReference>
<feature type="compositionally biased region" description="Acidic residues" evidence="1">
    <location>
        <begin position="38"/>
        <end position="48"/>
    </location>
</feature>
<reference evidence="2 3" key="1">
    <citation type="journal article" date="2019" name="Int. J. Syst. Evol. Microbiol.">
        <title>The Global Catalogue of Microorganisms (GCM) 10K type strain sequencing project: providing services to taxonomists for standard genome sequencing and annotation.</title>
        <authorList>
            <consortium name="The Broad Institute Genomics Platform"/>
            <consortium name="The Broad Institute Genome Sequencing Center for Infectious Disease"/>
            <person name="Wu L."/>
            <person name="Ma J."/>
        </authorList>
    </citation>
    <scope>NUCLEOTIDE SEQUENCE [LARGE SCALE GENOMIC DNA]</scope>
    <source>
        <strain evidence="2 3">CGMCC 1.12563</strain>
    </source>
</reference>
<name>A0ABD6ASG0_9EURY</name>
<feature type="region of interest" description="Disordered" evidence="1">
    <location>
        <begin position="38"/>
        <end position="86"/>
    </location>
</feature>
<sequence length="86" mass="9487">MSSGNRVEELEARVKQLEASVTGLTDELVECKERLQALEDEVDPEMDIIEGQPTRVDDESETDTSKSAQENGEESTDSDTDEIIVA</sequence>
<evidence type="ECO:0000256" key="1">
    <source>
        <dbReference type="SAM" id="MobiDB-lite"/>
    </source>
</evidence>
<dbReference type="AlphaFoldDB" id="A0ABD6ASG0"/>
<protein>
    <submittedName>
        <fullName evidence="2">BZIP transcription factor</fullName>
    </submittedName>
</protein>
<dbReference type="Proteomes" id="UP001597187">
    <property type="component" value="Unassembled WGS sequence"/>
</dbReference>
<accession>A0ABD6ASG0</accession>
<dbReference type="Gene3D" id="1.20.1270.70">
    <property type="entry name" value="Designed single chain three-helix bundle"/>
    <property type="match status" value="1"/>
</dbReference>
<evidence type="ECO:0000313" key="3">
    <source>
        <dbReference type="Proteomes" id="UP001597187"/>
    </source>
</evidence>
<gene>
    <name evidence="2" type="ORF">ACFSBT_00950</name>
</gene>
<evidence type="ECO:0000313" key="2">
    <source>
        <dbReference type="EMBL" id="MFD1511844.1"/>
    </source>
</evidence>
<feature type="compositionally biased region" description="Acidic residues" evidence="1">
    <location>
        <begin position="71"/>
        <end position="86"/>
    </location>
</feature>
<dbReference type="InterPro" id="IPR055940">
    <property type="entry name" value="DUF7518"/>
</dbReference>